<evidence type="ECO:0000259" key="8">
    <source>
        <dbReference type="SMART" id="SM00156"/>
    </source>
</evidence>
<dbReference type="GO" id="GO:0005524">
    <property type="term" value="F:ATP binding"/>
    <property type="evidence" value="ECO:0007669"/>
    <property type="project" value="UniProtKB-KW"/>
</dbReference>
<dbReference type="SMART" id="SM00156">
    <property type="entry name" value="PP2Ac"/>
    <property type="match status" value="1"/>
</dbReference>
<evidence type="ECO:0000256" key="1">
    <source>
        <dbReference type="ARBA" id="ARBA00001936"/>
    </source>
</evidence>
<keyword evidence="5" id="KW-0518">Myosin</keyword>
<keyword evidence="3" id="KW-0547">Nucleotide-binding</keyword>
<dbReference type="GO" id="GO:0016787">
    <property type="term" value="F:hydrolase activity"/>
    <property type="evidence" value="ECO:0007669"/>
    <property type="project" value="InterPro"/>
</dbReference>
<accession>A0A6P6Y8L7</accession>
<evidence type="ECO:0000256" key="7">
    <source>
        <dbReference type="ARBA" id="ARBA00023211"/>
    </source>
</evidence>
<keyword evidence="4" id="KW-0067">ATP-binding</keyword>
<dbReference type="Gene3D" id="3.40.850.10">
    <property type="entry name" value="Kinesin motor domain"/>
    <property type="match status" value="1"/>
</dbReference>
<name>A0A6P6Y8L7_DERPT</name>
<dbReference type="Pfam" id="PF00149">
    <property type="entry name" value="Metallophos"/>
    <property type="match status" value="1"/>
</dbReference>
<keyword evidence="7" id="KW-0464">Manganese</keyword>
<dbReference type="InterPro" id="IPR029052">
    <property type="entry name" value="Metallo-depent_PP-like"/>
</dbReference>
<protein>
    <submittedName>
        <fullName evidence="10">Serine/threonine-protein phosphatase 5-like</fullName>
    </submittedName>
</protein>
<dbReference type="SUPFAM" id="SSF56300">
    <property type="entry name" value="Metallo-dependent phosphatases"/>
    <property type="match status" value="1"/>
</dbReference>
<dbReference type="GO" id="GO:0003774">
    <property type="term" value="F:cytoskeletal motor activity"/>
    <property type="evidence" value="ECO:0007669"/>
    <property type="project" value="InterPro"/>
</dbReference>
<dbReference type="RefSeq" id="XP_027201331.1">
    <property type="nucleotide sequence ID" value="XM_027345530.1"/>
</dbReference>
<dbReference type="InParanoid" id="A0A6P6Y8L7"/>
<proteinExistence type="predicted"/>
<keyword evidence="2" id="KW-0479">Metal-binding</keyword>
<sequence>MVHELIAFFKADTANALQPAIIRFLAAQCALLHEALPNVCDISLAEAPEDCIVSVFGDIHGQFYDLIHFLETFGLPSASNVFVFNGDFVDRGSFSLECVVLLFYMKLIWPDFIFLTRGNHESRELTQFYGFRNETIHKADELTYNVLIESLMRLPVAYVLARAVFIVHGGLPRNSDVSLEQINALNRLGNDDIIRDLLWADPAEEAGSHSSKRGVSHMFGPDFTERFLHRNALKLVIRSHEMKDEGYEIMHDGKLITVFSAPNYCDTMNNSAAVIRFTKRIEALGNAKTMLNANSSRFARYLHDSHPELVTCGILDIFGFEALQSNSLEQLCINYTNERLTPQTT</sequence>
<dbReference type="InterPro" id="IPR006186">
    <property type="entry name" value="Ser/Thr-sp_prot-phosphatase"/>
</dbReference>
<dbReference type="AlphaFoldDB" id="A0A6P6Y8L7"/>
<evidence type="ECO:0000256" key="4">
    <source>
        <dbReference type="ARBA" id="ARBA00022840"/>
    </source>
</evidence>
<dbReference type="Gene3D" id="3.60.21.10">
    <property type="match status" value="1"/>
</dbReference>
<evidence type="ECO:0000313" key="9">
    <source>
        <dbReference type="Proteomes" id="UP000515146"/>
    </source>
</evidence>
<dbReference type="PRINTS" id="PR00114">
    <property type="entry name" value="STPHPHTASE"/>
</dbReference>
<dbReference type="InterPro" id="IPR001609">
    <property type="entry name" value="Myosin_head_motor_dom-like"/>
</dbReference>
<dbReference type="OrthoDB" id="445564at2759"/>
<dbReference type="InterPro" id="IPR004843">
    <property type="entry name" value="Calcineurin-like_PHP"/>
</dbReference>
<feature type="domain" description="Serine/threonine specific protein phosphatases" evidence="8">
    <location>
        <begin position="17"/>
        <end position="295"/>
    </location>
</feature>
<gene>
    <name evidence="10" type="primary">LOC113795333</name>
</gene>
<dbReference type="GO" id="GO:0046872">
    <property type="term" value="F:metal ion binding"/>
    <property type="evidence" value="ECO:0007669"/>
    <property type="project" value="UniProtKB-KW"/>
</dbReference>
<evidence type="ECO:0000256" key="2">
    <source>
        <dbReference type="ARBA" id="ARBA00022723"/>
    </source>
</evidence>
<dbReference type="InterPro" id="IPR036961">
    <property type="entry name" value="Kinesin_motor_dom_sf"/>
</dbReference>
<dbReference type="Proteomes" id="UP000515146">
    <property type="component" value="Unplaced"/>
</dbReference>
<reference evidence="10" key="1">
    <citation type="submission" date="2025-08" db="UniProtKB">
        <authorList>
            <consortium name="RefSeq"/>
        </authorList>
    </citation>
    <scope>IDENTIFICATION</scope>
    <source>
        <strain evidence="10">Airmid</strain>
    </source>
</reference>
<dbReference type="InterPro" id="IPR027417">
    <property type="entry name" value="P-loop_NTPase"/>
</dbReference>
<dbReference type="SUPFAM" id="SSF52540">
    <property type="entry name" value="P-loop containing nucleoside triphosphate hydrolases"/>
    <property type="match status" value="1"/>
</dbReference>
<dbReference type="KEGG" id="dpte:113795333"/>
<dbReference type="InterPro" id="IPR051134">
    <property type="entry name" value="PPP_phosphatase"/>
</dbReference>
<evidence type="ECO:0000256" key="3">
    <source>
        <dbReference type="ARBA" id="ARBA00022741"/>
    </source>
</evidence>
<keyword evidence="9" id="KW-1185">Reference proteome</keyword>
<evidence type="ECO:0000256" key="6">
    <source>
        <dbReference type="ARBA" id="ARBA00023175"/>
    </source>
</evidence>
<dbReference type="Pfam" id="PF00063">
    <property type="entry name" value="Myosin_head"/>
    <property type="match status" value="1"/>
</dbReference>
<keyword evidence="6" id="KW-0505">Motor protein</keyword>
<evidence type="ECO:0000256" key="5">
    <source>
        <dbReference type="ARBA" id="ARBA00023123"/>
    </source>
</evidence>
<comment type="cofactor">
    <cofactor evidence="1">
        <name>Mn(2+)</name>
        <dbReference type="ChEBI" id="CHEBI:29035"/>
    </cofactor>
</comment>
<dbReference type="Gene3D" id="1.20.58.530">
    <property type="match status" value="1"/>
</dbReference>
<dbReference type="GO" id="GO:0016459">
    <property type="term" value="C:myosin complex"/>
    <property type="evidence" value="ECO:0007669"/>
    <property type="project" value="UniProtKB-KW"/>
</dbReference>
<dbReference type="PANTHER" id="PTHR45668:SF5">
    <property type="entry name" value="SERINE_THREONINE-PROTEIN PHOSPHATASE 5"/>
    <property type="match status" value="1"/>
</dbReference>
<dbReference type="PANTHER" id="PTHR45668">
    <property type="entry name" value="SERINE/THREONINE-PROTEIN PHOSPHATASE 5-RELATED"/>
    <property type="match status" value="1"/>
</dbReference>
<evidence type="ECO:0000313" key="10">
    <source>
        <dbReference type="RefSeq" id="XP_027201331.1"/>
    </source>
</evidence>
<organism evidence="9 10">
    <name type="scientific">Dermatophagoides pteronyssinus</name>
    <name type="common">European house dust mite</name>
    <dbReference type="NCBI Taxonomy" id="6956"/>
    <lineage>
        <taxon>Eukaryota</taxon>
        <taxon>Metazoa</taxon>
        <taxon>Ecdysozoa</taxon>
        <taxon>Arthropoda</taxon>
        <taxon>Chelicerata</taxon>
        <taxon>Arachnida</taxon>
        <taxon>Acari</taxon>
        <taxon>Acariformes</taxon>
        <taxon>Sarcoptiformes</taxon>
        <taxon>Astigmata</taxon>
        <taxon>Psoroptidia</taxon>
        <taxon>Analgoidea</taxon>
        <taxon>Pyroglyphidae</taxon>
        <taxon>Dermatophagoidinae</taxon>
        <taxon>Dermatophagoides</taxon>
    </lineage>
</organism>